<gene>
    <name evidence="1" type="ORF">MNBD_GAMMA03-1647</name>
</gene>
<proteinExistence type="predicted"/>
<protein>
    <submittedName>
        <fullName evidence="1">Uncharacterized protein</fullName>
    </submittedName>
</protein>
<dbReference type="Gene3D" id="3.40.50.2300">
    <property type="match status" value="1"/>
</dbReference>
<sequence>MMKQWTVFFAWGIFFILPTAIFANVESEWEELFVPSSVQDSEEKKRANTLKVTEQHIDDQVLYIDQEILILKAELAQQYGHTNELRNYLNQLDEMTVLPVFQNRFEHLKHFLMAPKMNPSPLKPIHQVPVLNTNTYLTVNHIQPLDFLSEGGGKNSVIAILLPLTEAYEQVGNQLLESLTNALETIGFKGTLVVLDTVLHDSSFEIWQLLQHYEPNFIFGPLRKSVATQWQALNTGVPTLYFNEMPFLYGTERALSPSRSKGIEILLRFMEERDEQNILVLTDNHPVSQQLESDFYASWLAINSQGKYLHQTIDKTVGEAVEFASNIKRSKDRYLWLQKVVQHSLVFQPRAREDIDLVISFLSERNAMQVSPILDFYRLNSISRIWFPIQTPKVSFLKKNLSSWNHSYVVFPPYLSQNVQPRAAESLVSEKIGLFYALGQVAVEIVTNSTVSDGLELFLETEFGLIRSNSSGQFYLWPMIYWVDQHNNFEKVSLSL</sequence>
<dbReference type="EMBL" id="UOFC01000113">
    <property type="protein sequence ID" value="VAW46775.1"/>
    <property type="molecule type" value="Genomic_DNA"/>
</dbReference>
<name>A0A3B0VT08_9ZZZZ</name>
<dbReference type="InterPro" id="IPR028082">
    <property type="entry name" value="Peripla_BP_I"/>
</dbReference>
<reference evidence="1" key="1">
    <citation type="submission" date="2018-06" db="EMBL/GenBank/DDBJ databases">
        <authorList>
            <person name="Zhirakovskaya E."/>
        </authorList>
    </citation>
    <scope>NUCLEOTIDE SEQUENCE</scope>
</reference>
<dbReference type="SUPFAM" id="SSF53822">
    <property type="entry name" value="Periplasmic binding protein-like I"/>
    <property type="match status" value="1"/>
</dbReference>
<accession>A0A3B0VT08</accession>
<organism evidence="1">
    <name type="scientific">hydrothermal vent metagenome</name>
    <dbReference type="NCBI Taxonomy" id="652676"/>
    <lineage>
        <taxon>unclassified sequences</taxon>
        <taxon>metagenomes</taxon>
        <taxon>ecological metagenomes</taxon>
    </lineage>
</organism>
<evidence type="ECO:0000313" key="1">
    <source>
        <dbReference type="EMBL" id="VAW46775.1"/>
    </source>
</evidence>
<dbReference type="AlphaFoldDB" id="A0A3B0VT08"/>